<keyword evidence="7" id="KW-0998">Cell outer membrane</keyword>
<dbReference type="GO" id="GO:0015562">
    <property type="term" value="F:efflux transmembrane transporter activity"/>
    <property type="evidence" value="ECO:0007669"/>
    <property type="project" value="InterPro"/>
</dbReference>
<accession>A0A2Z4FFY1</accession>
<evidence type="ECO:0000313" key="9">
    <source>
        <dbReference type="Proteomes" id="UP000249799"/>
    </source>
</evidence>
<dbReference type="Proteomes" id="UP000249799">
    <property type="component" value="Chromosome"/>
</dbReference>
<evidence type="ECO:0000256" key="4">
    <source>
        <dbReference type="ARBA" id="ARBA00022452"/>
    </source>
</evidence>
<sequence length="453" mass="49159">MKLFSNPRPRLSGAAVALVILGSAQVATAQQPSSNDTPGHSQIDRAQQVVTLESVLEQAREKNETWAITEARIDQARGMRRQALAALLPSLSANASVTRNGNVVEFGGSQVQRQYNWGVSGRASIAIFDGTKYPLLSRSGKLLEASEALAQWQRGALDFEVTQAFYLLAAAQSRVAIAERTVELRQAQLERAEAMLDARLGVKLDTELARTQLLESEQDLLEAKAMLGNAADSLGVLLVIAPEVDLRTDLDATDLDSATAAPPAKVDFTSLKERGDLRASQLQIDAIELNKRSVWGGFLPIIELSSGASLGPSNAFSNPDGFDWSVTLSASWLLYDGGYRYGQLDQLSAQVTESTLLYERELRQANAGLRRALRSWRTAAAGVTVAQQQIIAAEQAYESANARFENGLNTSLDVADAADRLFQAEISLNQRIFDARTAAAEYQYLLGLMGQDQ</sequence>
<protein>
    <submittedName>
        <fullName evidence="8">Uncharacterized protein</fullName>
    </submittedName>
</protein>
<dbReference type="PANTHER" id="PTHR30026">
    <property type="entry name" value="OUTER MEMBRANE PROTEIN TOLC"/>
    <property type="match status" value="1"/>
</dbReference>
<reference evidence="8 9" key="1">
    <citation type="submission" date="2018-06" db="EMBL/GenBank/DDBJ databases">
        <title>Lujinxingia sediminis gen. nov. sp. nov., a new facultative anaerobic member of the class Deltaproteobacteria, and proposal of Lujinxingaceae fam. nov.</title>
        <authorList>
            <person name="Guo L.-Y."/>
            <person name="Li C.-M."/>
            <person name="Wang S."/>
            <person name="Du Z.-J."/>
        </authorList>
    </citation>
    <scope>NUCLEOTIDE SEQUENCE [LARGE SCALE GENOMIC DNA]</scope>
    <source>
        <strain evidence="8 9">FA350</strain>
    </source>
</reference>
<organism evidence="8 9">
    <name type="scientific">Bradymonas sediminis</name>
    <dbReference type="NCBI Taxonomy" id="1548548"/>
    <lineage>
        <taxon>Bacteria</taxon>
        <taxon>Deltaproteobacteria</taxon>
        <taxon>Bradymonadales</taxon>
        <taxon>Bradymonadaceae</taxon>
        <taxon>Bradymonas</taxon>
    </lineage>
</organism>
<comment type="similarity">
    <text evidence="2">Belongs to the outer membrane factor (OMF) (TC 1.B.17) family.</text>
</comment>
<evidence type="ECO:0000256" key="1">
    <source>
        <dbReference type="ARBA" id="ARBA00004442"/>
    </source>
</evidence>
<keyword evidence="6" id="KW-0472">Membrane</keyword>
<evidence type="ECO:0000256" key="2">
    <source>
        <dbReference type="ARBA" id="ARBA00007613"/>
    </source>
</evidence>
<evidence type="ECO:0000256" key="7">
    <source>
        <dbReference type="ARBA" id="ARBA00023237"/>
    </source>
</evidence>
<dbReference type="PANTHER" id="PTHR30026:SF20">
    <property type="entry name" value="OUTER MEMBRANE PROTEIN TOLC"/>
    <property type="match status" value="1"/>
</dbReference>
<dbReference type="EMBL" id="CP030032">
    <property type="protein sequence ID" value="AWV87820.1"/>
    <property type="molecule type" value="Genomic_DNA"/>
</dbReference>
<dbReference type="GO" id="GO:1990281">
    <property type="term" value="C:efflux pump complex"/>
    <property type="evidence" value="ECO:0007669"/>
    <property type="project" value="TreeGrafter"/>
</dbReference>
<keyword evidence="3" id="KW-0813">Transport</keyword>
<dbReference type="InterPro" id="IPR051906">
    <property type="entry name" value="TolC-like"/>
</dbReference>
<dbReference type="GO" id="GO:0009279">
    <property type="term" value="C:cell outer membrane"/>
    <property type="evidence" value="ECO:0007669"/>
    <property type="project" value="UniProtKB-SubCell"/>
</dbReference>
<name>A0A2Z4FFY1_9DELT</name>
<evidence type="ECO:0000313" key="8">
    <source>
        <dbReference type="EMBL" id="AWV87820.1"/>
    </source>
</evidence>
<dbReference type="SUPFAM" id="SSF56954">
    <property type="entry name" value="Outer membrane efflux proteins (OEP)"/>
    <property type="match status" value="1"/>
</dbReference>
<dbReference type="AlphaFoldDB" id="A0A2Z4FFY1"/>
<evidence type="ECO:0000256" key="3">
    <source>
        <dbReference type="ARBA" id="ARBA00022448"/>
    </source>
</evidence>
<dbReference type="InterPro" id="IPR003423">
    <property type="entry name" value="OMP_efflux"/>
</dbReference>
<dbReference type="Pfam" id="PF02321">
    <property type="entry name" value="OEP"/>
    <property type="match status" value="2"/>
</dbReference>
<proteinExistence type="inferred from homology"/>
<keyword evidence="4" id="KW-1134">Transmembrane beta strand</keyword>
<dbReference type="Gene3D" id="1.20.1600.10">
    <property type="entry name" value="Outer membrane efflux proteins (OEP)"/>
    <property type="match status" value="1"/>
</dbReference>
<keyword evidence="9" id="KW-1185">Reference proteome</keyword>
<evidence type="ECO:0000256" key="6">
    <source>
        <dbReference type="ARBA" id="ARBA00023136"/>
    </source>
</evidence>
<gene>
    <name evidence="8" type="ORF">DN745_00110</name>
</gene>
<dbReference type="GO" id="GO:0015288">
    <property type="term" value="F:porin activity"/>
    <property type="evidence" value="ECO:0007669"/>
    <property type="project" value="TreeGrafter"/>
</dbReference>
<dbReference type="KEGG" id="bsed:DN745_00110"/>
<dbReference type="OrthoDB" id="13803at2"/>
<keyword evidence="5" id="KW-0812">Transmembrane</keyword>
<comment type="subcellular location">
    <subcellularLocation>
        <location evidence="1">Cell outer membrane</location>
    </subcellularLocation>
</comment>
<evidence type="ECO:0000256" key="5">
    <source>
        <dbReference type="ARBA" id="ARBA00022692"/>
    </source>
</evidence>